<reference evidence="1 2" key="1">
    <citation type="submission" date="2019-09" db="EMBL/GenBank/DDBJ databases">
        <authorList>
            <person name="Chandra G."/>
            <person name="Truman W A."/>
        </authorList>
    </citation>
    <scope>NUCLEOTIDE SEQUENCE [LARGE SCALE GENOMIC DNA]</scope>
    <source>
        <strain evidence="1">PS928</strain>
    </source>
</reference>
<proteinExistence type="predicted"/>
<protein>
    <submittedName>
        <fullName evidence="1">Uncharacterized protein</fullName>
    </submittedName>
</protein>
<evidence type="ECO:0000313" key="2">
    <source>
        <dbReference type="Proteomes" id="UP000381378"/>
    </source>
</evidence>
<organism evidence="1 2">
    <name type="scientific">Pseudomonas fluorescens</name>
    <dbReference type="NCBI Taxonomy" id="294"/>
    <lineage>
        <taxon>Bacteria</taxon>
        <taxon>Pseudomonadati</taxon>
        <taxon>Pseudomonadota</taxon>
        <taxon>Gammaproteobacteria</taxon>
        <taxon>Pseudomonadales</taxon>
        <taxon>Pseudomonadaceae</taxon>
        <taxon>Pseudomonas</taxon>
    </lineage>
</organism>
<evidence type="ECO:0000313" key="1">
    <source>
        <dbReference type="EMBL" id="VVQ26179.1"/>
    </source>
</evidence>
<sequence>MATPTKIIVAKNKTYRSHPYIKYKVQAKNNTKNTE</sequence>
<dbReference type="AlphaFoldDB" id="A0A5E7VTH4"/>
<name>A0A5E7VTH4_PSEFL</name>
<dbReference type="EMBL" id="CABVJF010000041">
    <property type="protein sequence ID" value="VVQ26179.1"/>
    <property type="molecule type" value="Genomic_DNA"/>
</dbReference>
<dbReference type="Proteomes" id="UP000381378">
    <property type="component" value="Unassembled WGS sequence"/>
</dbReference>
<gene>
    <name evidence="1" type="ORF">PS928_06396</name>
</gene>
<accession>A0A5E7VTH4</accession>